<sequence>MTSKTQQQELFSQGKAGIYVGNMVDAVNLRDDATDKNMKVDIINRIKGPDGKERVWASGGHNGIFAFPKTSVKSEAELKRILAFFDRIAEEDVYGLMTYGIDGQHYKKEEGNKYICQGRKPSEKLADRCTAACQSCRN</sequence>
<dbReference type="SUPFAM" id="SSF53850">
    <property type="entry name" value="Periplasmic binding protein-like II"/>
    <property type="match status" value="1"/>
</dbReference>
<reference evidence="1 2" key="1">
    <citation type="submission" date="2019-12" db="EMBL/GenBank/DDBJ databases">
        <title>Full genome sequence of a Bacillus safensis strain isolated from commercially available natto in Indonesia.</title>
        <authorList>
            <person name="Yoshida M."/>
            <person name="Uomi M."/>
            <person name="Waturangi D."/>
            <person name="Ekaputri J.J."/>
            <person name="Setiamarga D.H.E."/>
        </authorList>
    </citation>
    <scope>NUCLEOTIDE SEQUENCE [LARGE SCALE GENOMIC DNA]</scope>
    <source>
        <strain evidence="1 2">IDN1</strain>
    </source>
</reference>
<evidence type="ECO:0000313" key="1">
    <source>
        <dbReference type="EMBL" id="BBP91691.1"/>
    </source>
</evidence>
<proteinExistence type="predicted"/>
<accession>A0A5S9MFF4</accession>
<dbReference type="Gene3D" id="3.40.190.10">
    <property type="entry name" value="Periplasmic binding protein-like II"/>
    <property type="match status" value="1"/>
</dbReference>
<dbReference type="AlphaFoldDB" id="A0A5S9MFF4"/>
<dbReference type="Proteomes" id="UP000464658">
    <property type="component" value="Chromosome"/>
</dbReference>
<gene>
    <name evidence="1" type="ORF">BsIDN1_53090</name>
</gene>
<organism evidence="1 2">
    <name type="scientific">Bacillus safensis</name>
    <dbReference type="NCBI Taxonomy" id="561879"/>
    <lineage>
        <taxon>Bacteria</taxon>
        <taxon>Bacillati</taxon>
        <taxon>Bacillota</taxon>
        <taxon>Bacilli</taxon>
        <taxon>Bacillales</taxon>
        <taxon>Bacillaceae</taxon>
        <taxon>Bacillus</taxon>
    </lineage>
</organism>
<protein>
    <submittedName>
        <fullName evidence="1">Uncharacterized protein</fullName>
    </submittedName>
</protein>
<evidence type="ECO:0000313" key="2">
    <source>
        <dbReference type="Proteomes" id="UP000464658"/>
    </source>
</evidence>
<name>A0A5S9MFF4_BACIA</name>
<dbReference type="EMBL" id="AP021906">
    <property type="protein sequence ID" value="BBP91691.1"/>
    <property type="molecule type" value="Genomic_DNA"/>
</dbReference>